<keyword evidence="8 12" id="KW-0862">Zinc</keyword>
<reference evidence="13 14" key="1">
    <citation type="submission" date="2023-09" db="EMBL/GenBank/DDBJ databases">
        <title>Whole genome shotgun sequencing (WGS) of Bosea sp. ZW T0_25, isolated from stored onions (Allium cepa).</title>
        <authorList>
            <person name="Stoll D.A."/>
            <person name="Huch M."/>
        </authorList>
    </citation>
    <scope>NUCLEOTIDE SEQUENCE [LARGE SCALE GENOMIC DNA]</scope>
    <source>
        <strain evidence="13 14">ZW T0_25</strain>
    </source>
</reference>
<evidence type="ECO:0000256" key="8">
    <source>
        <dbReference type="ARBA" id="ARBA00022833"/>
    </source>
</evidence>
<keyword evidence="6 12" id="KW-0678">Repressor</keyword>
<dbReference type="Pfam" id="PF01475">
    <property type="entry name" value="FUR"/>
    <property type="match status" value="1"/>
</dbReference>
<comment type="caution">
    <text evidence="13">The sequence shown here is derived from an EMBL/GenBank/DDBJ whole genome shotgun (WGS) entry which is preliminary data.</text>
</comment>
<dbReference type="EMBL" id="JAWDID010000025">
    <property type="protein sequence ID" value="MDU0341575.1"/>
    <property type="molecule type" value="Genomic_DNA"/>
</dbReference>
<dbReference type="InterPro" id="IPR043135">
    <property type="entry name" value="Fur_C"/>
</dbReference>
<dbReference type="Gene3D" id="1.10.10.10">
    <property type="entry name" value="Winged helix-like DNA-binding domain superfamily/Winged helix DNA-binding domain"/>
    <property type="match status" value="1"/>
</dbReference>
<evidence type="ECO:0000256" key="11">
    <source>
        <dbReference type="ARBA" id="ARBA00023163"/>
    </source>
</evidence>
<evidence type="ECO:0000256" key="3">
    <source>
        <dbReference type="ARBA" id="ARBA00011738"/>
    </source>
</evidence>
<sequence>MKGIDQRVEAFEGQLRKAGLRMTQQRRLILRVLAEADDHPDAKGIFTRAFAHDPTLSLSTVYRTMKVLETQGAIERHAFEDGVSRYEHADQAHHDHLIDIESGTVVEFSSPEIEALQAKIAAELGYEIVRHRLELYGRRLPTAGKRRKAQG</sequence>
<comment type="similarity">
    <text evidence="2 12">Belongs to the Fur family.</text>
</comment>
<organism evidence="13 14">
    <name type="scientific">Bosea rubneri</name>
    <dbReference type="NCBI Taxonomy" id="3075434"/>
    <lineage>
        <taxon>Bacteria</taxon>
        <taxon>Pseudomonadati</taxon>
        <taxon>Pseudomonadota</taxon>
        <taxon>Alphaproteobacteria</taxon>
        <taxon>Hyphomicrobiales</taxon>
        <taxon>Boseaceae</taxon>
        <taxon>Bosea</taxon>
    </lineage>
</organism>
<evidence type="ECO:0000256" key="4">
    <source>
        <dbReference type="ARBA" id="ARBA00020910"/>
    </source>
</evidence>
<evidence type="ECO:0000256" key="5">
    <source>
        <dbReference type="ARBA" id="ARBA00022490"/>
    </source>
</evidence>
<keyword evidence="9 12" id="KW-0805">Transcription regulation</keyword>
<keyword evidence="14" id="KW-1185">Reference proteome</keyword>
<comment type="subunit">
    <text evidence="3 12">Homodimer.</text>
</comment>
<name>A0ABU3S9W5_9HYPH</name>
<dbReference type="PANTHER" id="PTHR33202:SF2">
    <property type="entry name" value="FERRIC UPTAKE REGULATION PROTEIN"/>
    <property type="match status" value="1"/>
</dbReference>
<keyword evidence="12" id="KW-0408">Iron</keyword>
<dbReference type="SUPFAM" id="SSF46785">
    <property type="entry name" value="Winged helix' DNA-binding domain"/>
    <property type="match status" value="1"/>
</dbReference>
<comment type="subcellular location">
    <subcellularLocation>
        <location evidence="1 12">Cytoplasm</location>
    </subcellularLocation>
</comment>
<dbReference type="PANTHER" id="PTHR33202">
    <property type="entry name" value="ZINC UPTAKE REGULATION PROTEIN"/>
    <property type="match status" value="1"/>
</dbReference>
<dbReference type="Gene3D" id="3.30.1490.190">
    <property type="match status" value="1"/>
</dbReference>
<dbReference type="InterPro" id="IPR036390">
    <property type="entry name" value="WH_DNA-bd_sf"/>
</dbReference>
<keyword evidence="10 12" id="KW-0238">DNA-binding</keyword>
<evidence type="ECO:0000256" key="7">
    <source>
        <dbReference type="ARBA" id="ARBA00022723"/>
    </source>
</evidence>
<dbReference type="CDD" id="cd07153">
    <property type="entry name" value="Fur_like"/>
    <property type="match status" value="1"/>
</dbReference>
<proteinExistence type="inferred from homology"/>
<keyword evidence="7 12" id="KW-0479">Metal-binding</keyword>
<accession>A0ABU3S9W5</accession>
<evidence type="ECO:0000256" key="12">
    <source>
        <dbReference type="RuleBase" id="RU364037"/>
    </source>
</evidence>
<evidence type="ECO:0000256" key="10">
    <source>
        <dbReference type="ARBA" id="ARBA00023125"/>
    </source>
</evidence>
<dbReference type="RefSeq" id="WP_316019391.1">
    <property type="nucleotide sequence ID" value="NZ_JAWDID010000025.1"/>
</dbReference>
<dbReference type="InterPro" id="IPR002481">
    <property type="entry name" value="FUR"/>
</dbReference>
<evidence type="ECO:0000256" key="9">
    <source>
        <dbReference type="ARBA" id="ARBA00023015"/>
    </source>
</evidence>
<evidence type="ECO:0000313" key="14">
    <source>
        <dbReference type="Proteomes" id="UP001254257"/>
    </source>
</evidence>
<evidence type="ECO:0000256" key="1">
    <source>
        <dbReference type="ARBA" id="ARBA00004496"/>
    </source>
</evidence>
<dbReference type="InterPro" id="IPR036388">
    <property type="entry name" value="WH-like_DNA-bd_sf"/>
</dbReference>
<gene>
    <name evidence="12" type="primary">fur</name>
    <name evidence="13" type="ORF">RKE40_16880</name>
</gene>
<dbReference type="Proteomes" id="UP001254257">
    <property type="component" value="Unassembled WGS sequence"/>
</dbReference>
<protein>
    <recommendedName>
        <fullName evidence="4 12">Ferric uptake regulation protein</fullName>
    </recommendedName>
</protein>
<keyword evidence="5 12" id="KW-0963">Cytoplasm</keyword>
<keyword evidence="11 12" id="KW-0804">Transcription</keyword>
<evidence type="ECO:0000313" key="13">
    <source>
        <dbReference type="EMBL" id="MDU0341575.1"/>
    </source>
</evidence>
<evidence type="ECO:0000256" key="2">
    <source>
        <dbReference type="ARBA" id="ARBA00007957"/>
    </source>
</evidence>
<evidence type="ECO:0000256" key="6">
    <source>
        <dbReference type="ARBA" id="ARBA00022491"/>
    </source>
</evidence>